<organism evidence="1 2">
    <name type="scientific">Iphiclides podalirius</name>
    <name type="common">scarce swallowtail</name>
    <dbReference type="NCBI Taxonomy" id="110791"/>
    <lineage>
        <taxon>Eukaryota</taxon>
        <taxon>Metazoa</taxon>
        <taxon>Ecdysozoa</taxon>
        <taxon>Arthropoda</taxon>
        <taxon>Hexapoda</taxon>
        <taxon>Insecta</taxon>
        <taxon>Pterygota</taxon>
        <taxon>Neoptera</taxon>
        <taxon>Endopterygota</taxon>
        <taxon>Lepidoptera</taxon>
        <taxon>Glossata</taxon>
        <taxon>Ditrysia</taxon>
        <taxon>Papilionoidea</taxon>
        <taxon>Papilionidae</taxon>
        <taxon>Papilioninae</taxon>
        <taxon>Iphiclides</taxon>
    </lineage>
</organism>
<feature type="non-terminal residue" evidence="1">
    <location>
        <position position="1"/>
    </location>
</feature>
<name>A0ABN8J095_9NEOP</name>
<dbReference type="Proteomes" id="UP000837857">
    <property type="component" value="Chromosome 7"/>
</dbReference>
<evidence type="ECO:0000313" key="2">
    <source>
        <dbReference type="Proteomes" id="UP000837857"/>
    </source>
</evidence>
<keyword evidence="2" id="KW-1185">Reference proteome</keyword>
<dbReference type="EMBL" id="OW152819">
    <property type="protein sequence ID" value="CAH2073448.1"/>
    <property type="molecule type" value="Genomic_DNA"/>
</dbReference>
<reference evidence="1" key="1">
    <citation type="submission" date="2022-03" db="EMBL/GenBank/DDBJ databases">
        <authorList>
            <person name="Martin H S."/>
        </authorList>
    </citation>
    <scope>NUCLEOTIDE SEQUENCE</scope>
</reference>
<evidence type="ECO:0000313" key="1">
    <source>
        <dbReference type="EMBL" id="CAH2073448.1"/>
    </source>
</evidence>
<gene>
    <name evidence="1" type="ORF">IPOD504_LOCUS15646</name>
</gene>
<protein>
    <submittedName>
        <fullName evidence="1">Uncharacterized protein</fullName>
    </submittedName>
</protein>
<sequence>MTVGFGSIEAIVIHLLRKEASPVDPYALYGLCSVFVPVRNNGRRIPSHHRYLLTVIVDTLSPLAPSPPYWLPPRWRDKSN</sequence>
<accession>A0ABN8J095</accession>
<proteinExistence type="predicted"/>